<proteinExistence type="inferred from homology"/>
<dbReference type="InParanoid" id="G7EAK4"/>
<dbReference type="GO" id="GO:0046872">
    <property type="term" value="F:metal ion binding"/>
    <property type="evidence" value="ECO:0007669"/>
    <property type="project" value="UniProtKB-KW"/>
</dbReference>
<dbReference type="SUPFAM" id="SSF53474">
    <property type="entry name" value="alpha/beta-Hydrolases"/>
    <property type="match status" value="1"/>
</dbReference>
<protein>
    <recommendedName>
        <fullName evidence="7">AB hydrolase-1 domain-containing protein</fullName>
    </recommendedName>
</protein>
<evidence type="ECO:0000259" key="4">
    <source>
        <dbReference type="Pfam" id="PF01557"/>
    </source>
</evidence>
<dbReference type="OrthoDB" id="411064at2759"/>
<dbReference type="InterPro" id="IPR029058">
    <property type="entry name" value="AB_hydrolase_fold"/>
</dbReference>
<dbReference type="Pfam" id="PF01557">
    <property type="entry name" value="FAA_hydrolase"/>
    <property type="match status" value="1"/>
</dbReference>
<reference evidence="5 6" key="1">
    <citation type="journal article" date="2011" name="J. Gen. Appl. Microbiol.">
        <title>Draft genome sequencing of the enigmatic basidiomycete Mixia osmundae.</title>
        <authorList>
            <person name="Nishida H."/>
            <person name="Nagatsuka Y."/>
            <person name="Sugiyama J."/>
        </authorList>
    </citation>
    <scope>NUCLEOTIDE SEQUENCE [LARGE SCALE GENOMIC DNA]</scope>
    <source>
        <strain evidence="6">CBS 9802 / IAM 14324 / JCM 22182 / KY 12970</strain>
    </source>
</reference>
<dbReference type="Gene3D" id="3.40.50.1820">
    <property type="entry name" value="alpha/beta hydrolase"/>
    <property type="match status" value="1"/>
</dbReference>
<dbReference type="HOGENOM" id="CLU_436837_0_0_1"/>
<dbReference type="Proteomes" id="UP000009131">
    <property type="component" value="Unassembled WGS sequence"/>
</dbReference>
<feature type="domain" description="Fumarylacetoacetase-like C-terminal" evidence="4">
    <location>
        <begin position="128"/>
        <end position="340"/>
    </location>
</feature>
<dbReference type="PRINTS" id="PR00111">
    <property type="entry name" value="ABHYDROLASE"/>
</dbReference>
<dbReference type="InterPro" id="IPR000073">
    <property type="entry name" value="AB_hydrolase_1"/>
</dbReference>
<dbReference type="SUPFAM" id="SSF56529">
    <property type="entry name" value="FAH"/>
    <property type="match status" value="1"/>
</dbReference>
<name>G7EAK4_MIXOS</name>
<evidence type="ECO:0000313" key="5">
    <source>
        <dbReference type="EMBL" id="GAA99864.1"/>
    </source>
</evidence>
<evidence type="ECO:0000259" key="3">
    <source>
        <dbReference type="Pfam" id="PF00561"/>
    </source>
</evidence>
<evidence type="ECO:0000313" key="6">
    <source>
        <dbReference type="Proteomes" id="UP000009131"/>
    </source>
</evidence>
<dbReference type="FunFam" id="3.90.850.10:FF:000002">
    <property type="entry name" value="2-hydroxyhepta-2,4-diene-1,7-dioate isomerase"/>
    <property type="match status" value="1"/>
</dbReference>
<reference evidence="5 6" key="2">
    <citation type="journal article" date="2012" name="Open Biol.">
        <title>Characteristics of nucleosomes and linker DNA regions on the genome of the basidiomycete Mixia osmundae revealed by mono- and dinucleosome mapping.</title>
        <authorList>
            <person name="Nishida H."/>
            <person name="Kondo S."/>
            <person name="Matsumoto T."/>
            <person name="Suzuki Y."/>
            <person name="Yoshikawa H."/>
            <person name="Taylor T.D."/>
            <person name="Sugiyama J."/>
        </authorList>
    </citation>
    <scope>NUCLEOTIDE SEQUENCE [LARGE SCALE GENOMIC DNA]</scope>
    <source>
        <strain evidence="6">CBS 9802 / IAM 14324 / JCM 22182 / KY 12970</strain>
    </source>
</reference>
<keyword evidence="6" id="KW-1185">Reference proteome</keyword>
<sequence length="626" mass="66082">MDQLASSTDSSAQRNAPFLLERGSQQQSDSRGSLLLDASAKQAQLDMSTRLVSYLSKTSGRIAVGRLSSDGNSVCPVTDSCGKHYSDFYQLIDEWNTKLVQGKALGEGTPVEQVNDIKVLAPLRDRDVLAVGKNYKAHAAEFQKSGYDSSDRNEQPSHPVIFTKRASSIIANGEPIYPHTELSATLDFEGELGVIVGQGGRDIARADALKHVFGYVIINDMTHRDMQRDHKQFFLGKSLDTFCPMGPFVVPATEIDATKLTLTTYINGEKRQDQLTGELIFDIPTLIESCSKGLTLQSGDIIASGTPAGVGIGRSPPVFLKPGDMIDVSITGLGTLSNRVGEASMAPPRIDTLATSLKLTSSPPDNNVIALASGKSLHVETTGSGPALLFLHGLGGSSHFWTTVIDQSALSSSHTIITYDFDGHGQSPFSGNTLSVTELAQDAMEVLAALKISTATIIGHSLGGLVATTFASTYPKAVNKLILVGAVKAIPEAAAANTMNRARTVNNAGMSDVAAAVAEAATSKKTKNGGRLAYNYIKTLVASTNAPAYASACVALATAQDPNYAQIQADTLILSGAEDPISPKATTDFLANAIKNSHVVVLPDVAHWHALEDSAGTASHIADFVQ</sequence>
<dbReference type="PANTHER" id="PTHR11820:SF7">
    <property type="entry name" value="ACYLPYRUVASE FAHD1, MITOCHONDRIAL"/>
    <property type="match status" value="1"/>
</dbReference>
<comment type="caution">
    <text evidence="5">The sequence shown here is derived from an EMBL/GenBank/DDBJ whole genome shotgun (WGS) entry which is preliminary data.</text>
</comment>
<dbReference type="InterPro" id="IPR011234">
    <property type="entry name" value="Fumarylacetoacetase-like_C"/>
</dbReference>
<dbReference type="EMBL" id="BABT02000240">
    <property type="protein sequence ID" value="GAA99864.1"/>
    <property type="molecule type" value="Genomic_DNA"/>
</dbReference>
<dbReference type="GO" id="GO:0006107">
    <property type="term" value="P:oxaloacetate metabolic process"/>
    <property type="evidence" value="ECO:0007669"/>
    <property type="project" value="UniProtKB-ARBA"/>
</dbReference>
<organism evidence="5 6">
    <name type="scientific">Mixia osmundae (strain CBS 9802 / IAM 14324 / JCM 22182 / KY 12970)</name>
    <dbReference type="NCBI Taxonomy" id="764103"/>
    <lineage>
        <taxon>Eukaryota</taxon>
        <taxon>Fungi</taxon>
        <taxon>Dikarya</taxon>
        <taxon>Basidiomycota</taxon>
        <taxon>Pucciniomycotina</taxon>
        <taxon>Mixiomycetes</taxon>
        <taxon>Mixiales</taxon>
        <taxon>Mixiaceae</taxon>
        <taxon>Mixia</taxon>
    </lineage>
</organism>
<dbReference type="GO" id="GO:0050163">
    <property type="term" value="F:oxaloacetate tautomerase activity"/>
    <property type="evidence" value="ECO:0007669"/>
    <property type="project" value="UniProtKB-ARBA"/>
</dbReference>
<dbReference type="AlphaFoldDB" id="G7EAK4"/>
<gene>
    <name evidence="5" type="primary">Mo06567</name>
    <name evidence="5" type="ORF">E5Q_06567</name>
</gene>
<feature type="domain" description="AB hydrolase-1" evidence="3">
    <location>
        <begin position="386"/>
        <end position="502"/>
    </location>
</feature>
<dbReference type="eggNOG" id="KOG1535">
    <property type="taxonomic scope" value="Eukaryota"/>
</dbReference>
<dbReference type="Pfam" id="PF00561">
    <property type="entry name" value="Abhydrolase_1"/>
    <property type="match status" value="1"/>
</dbReference>
<dbReference type="GO" id="GO:0018773">
    <property type="term" value="F:acetylpyruvate hydrolase activity"/>
    <property type="evidence" value="ECO:0007669"/>
    <property type="project" value="TreeGrafter"/>
</dbReference>
<evidence type="ECO:0000256" key="2">
    <source>
        <dbReference type="ARBA" id="ARBA00022723"/>
    </source>
</evidence>
<comment type="similarity">
    <text evidence="1">Belongs to the FAH family.</text>
</comment>
<dbReference type="InterPro" id="IPR036663">
    <property type="entry name" value="Fumarylacetoacetase_C_sf"/>
</dbReference>
<dbReference type="STRING" id="764103.G7EAK4"/>
<evidence type="ECO:0008006" key="7">
    <source>
        <dbReference type="Google" id="ProtNLM"/>
    </source>
</evidence>
<dbReference type="PANTHER" id="PTHR11820">
    <property type="entry name" value="ACYLPYRUVASE"/>
    <property type="match status" value="1"/>
</dbReference>
<dbReference type="eggNOG" id="KOG2984">
    <property type="taxonomic scope" value="Eukaryota"/>
</dbReference>
<keyword evidence="2" id="KW-0479">Metal-binding</keyword>
<dbReference type="Gene3D" id="3.90.850.10">
    <property type="entry name" value="Fumarylacetoacetase-like, C-terminal domain"/>
    <property type="match status" value="1"/>
</dbReference>
<accession>G7EAK4</accession>
<evidence type="ECO:0000256" key="1">
    <source>
        <dbReference type="ARBA" id="ARBA00010211"/>
    </source>
</evidence>